<evidence type="ECO:0000256" key="2">
    <source>
        <dbReference type="ARBA" id="ARBA00016013"/>
    </source>
</evidence>
<comment type="function">
    <text evidence="4 5">Required for flagellar hook formation. May act as a scaffolding protein.</text>
</comment>
<dbReference type="OrthoDB" id="9785233at2"/>
<organism evidence="9 10">
    <name type="scientific">Acetobacter nitrogenifigens DSM 23921 = NBRC 105050</name>
    <dbReference type="NCBI Taxonomy" id="1120919"/>
    <lineage>
        <taxon>Bacteria</taxon>
        <taxon>Pseudomonadati</taxon>
        <taxon>Pseudomonadota</taxon>
        <taxon>Alphaproteobacteria</taxon>
        <taxon>Acetobacterales</taxon>
        <taxon>Acetobacteraceae</taxon>
        <taxon>Acetobacter</taxon>
    </lineage>
</organism>
<keyword evidence="6" id="KW-0732">Signal</keyword>
<name>A0A511XDK3_9PROT</name>
<evidence type="ECO:0000256" key="5">
    <source>
        <dbReference type="RuleBase" id="RU362076"/>
    </source>
</evidence>
<dbReference type="Gene3D" id="2.30.30.910">
    <property type="match status" value="1"/>
</dbReference>
<dbReference type="Pfam" id="PF13861">
    <property type="entry name" value="FLgD_tudor"/>
    <property type="match status" value="1"/>
</dbReference>
<evidence type="ECO:0000256" key="1">
    <source>
        <dbReference type="ARBA" id="ARBA00010577"/>
    </source>
</evidence>
<dbReference type="Pfam" id="PF13860">
    <property type="entry name" value="FlgD_ig"/>
    <property type="match status" value="1"/>
</dbReference>
<evidence type="ECO:0000256" key="4">
    <source>
        <dbReference type="ARBA" id="ARBA00024746"/>
    </source>
</evidence>
<dbReference type="AlphaFoldDB" id="A0A511XDK3"/>
<keyword evidence="10" id="KW-1185">Reference proteome</keyword>
<accession>A0A511XDK3</accession>
<dbReference type="RefSeq" id="WP_026398557.1">
    <property type="nucleotide sequence ID" value="NZ_AUBI01000014.1"/>
</dbReference>
<feature type="chain" id="PRO_5022062403" description="Basal-body rod modification protein FlgD" evidence="6">
    <location>
        <begin position="24"/>
        <end position="255"/>
    </location>
</feature>
<evidence type="ECO:0000313" key="9">
    <source>
        <dbReference type="EMBL" id="GEN61034.1"/>
    </source>
</evidence>
<proteinExistence type="inferred from homology"/>
<dbReference type="STRING" id="1120919.GCA_000429165_02980"/>
<dbReference type="Gene3D" id="2.60.40.4070">
    <property type="match status" value="1"/>
</dbReference>
<feature type="domain" description="FlgD Tudor-like" evidence="8">
    <location>
        <begin position="111"/>
        <end position="235"/>
    </location>
</feature>
<evidence type="ECO:0000313" key="10">
    <source>
        <dbReference type="Proteomes" id="UP000321635"/>
    </source>
</evidence>
<sequence length="255" mass="25429">MTTTSSTTSALSAAMSAAQSAAATNSSVSTTTSSSASSSSNALASLSSNYSTFLTLLTTQLKNQDPSSPMSSDSFTSELAQFAGVEQQVQTNTNLQTLIDLTQDGQESSNLSLVGETAIATTSELPLQSGAANVSFTTTSAEPIAIAITNSAGTLVKTEELTSAAGSNTWTWDGVDNSGNQLSDGSYNIAIETSDSAGNTTAVPFTVSGKVTGVTSGDGVIYVDMGASQVDMSKVSSFSGTSASSSASSATSSGA</sequence>
<dbReference type="InterPro" id="IPR025963">
    <property type="entry name" value="FLgD_Tudor"/>
</dbReference>
<dbReference type="Pfam" id="PF03963">
    <property type="entry name" value="FlgD"/>
    <property type="match status" value="1"/>
</dbReference>
<keyword evidence="3 5" id="KW-1005">Bacterial flagellum biogenesis</keyword>
<dbReference type="GO" id="GO:0044781">
    <property type="term" value="P:bacterial-type flagellum organization"/>
    <property type="evidence" value="ECO:0007669"/>
    <property type="project" value="UniProtKB-UniRule"/>
</dbReference>
<feature type="signal peptide" evidence="6">
    <location>
        <begin position="1"/>
        <end position="23"/>
    </location>
</feature>
<comment type="caution">
    <text evidence="9">The sequence shown here is derived from an EMBL/GenBank/DDBJ whole genome shotgun (WGS) entry which is preliminary data.</text>
</comment>
<evidence type="ECO:0000259" key="8">
    <source>
        <dbReference type="Pfam" id="PF13861"/>
    </source>
</evidence>
<gene>
    <name evidence="9" type="ORF">ANI02nite_29180</name>
</gene>
<protein>
    <recommendedName>
        <fullName evidence="2 5">Basal-body rod modification protein FlgD</fullName>
    </recommendedName>
</protein>
<evidence type="ECO:0000259" key="7">
    <source>
        <dbReference type="Pfam" id="PF13860"/>
    </source>
</evidence>
<reference evidence="9 10" key="1">
    <citation type="submission" date="2019-07" db="EMBL/GenBank/DDBJ databases">
        <title>Whole genome shotgun sequence of Acetobacter nitrogenifigens NBRC 105050.</title>
        <authorList>
            <person name="Hosoyama A."/>
            <person name="Uohara A."/>
            <person name="Ohji S."/>
            <person name="Ichikawa N."/>
        </authorList>
    </citation>
    <scope>NUCLEOTIDE SEQUENCE [LARGE SCALE GENOMIC DNA]</scope>
    <source>
        <strain evidence="9 10">NBRC 105050</strain>
    </source>
</reference>
<dbReference type="EMBL" id="BJYF01000023">
    <property type="protein sequence ID" value="GEN61034.1"/>
    <property type="molecule type" value="Genomic_DNA"/>
</dbReference>
<evidence type="ECO:0000256" key="6">
    <source>
        <dbReference type="SAM" id="SignalP"/>
    </source>
</evidence>
<feature type="domain" description="FlgD/Vpr Ig-like" evidence="7">
    <location>
        <begin position="129"/>
        <end position="195"/>
    </location>
</feature>
<dbReference type="InterPro" id="IPR025965">
    <property type="entry name" value="FlgD/Vpr_Ig-like"/>
</dbReference>
<comment type="similarity">
    <text evidence="1 5">Belongs to the FlgD family.</text>
</comment>
<dbReference type="Proteomes" id="UP000321635">
    <property type="component" value="Unassembled WGS sequence"/>
</dbReference>
<dbReference type="InterPro" id="IPR005648">
    <property type="entry name" value="FlgD"/>
</dbReference>
<evidence type="ECO:0000256" key="3">
    <source>
        <dbReference type="ARBA" id="ARBA00022795"/>
    </source>
</evidence>